<dbReference type="Proteomes" id="UP000199545">
    <property type="component" value="Unassembled WGS sequence"/>
</dbReference>
<proteinExistence type="predicted"/>
<protein>
    <submittedName>
        <fullName evidence="1">Uncharacterized protein</fullName>
    </submittedName>
</protein>
<dbReference type="AlphaFoldDB" id="A0A1I3PBR8"/>
<name>A0A1I3PBR8_9BACL</name>
<organism evidence="1 2">
    <name type="scientific">Thermoflavimicrobium dichotomicum</name>
    <dbReference type="NCBI Taxonomy" id="46223"/>
    <lineage>
        <taxon>Bacteria</taxon>
        <taxon>Bacillati</taxon>
        <taxon>Bacillota</taxon>
        <taxon>Bacilli</taxon>
        <taxon>Bacillales</taxon>
        <taxon>Thermoactinomycetaceae</taxon>
        <taxon>Thermoflavimicrobium</taxon>
    </lineage>
</organism>
<sequence length="48" mass="5468">MSKSHKVSEYAGFFYCSIYGTSFDRVLTTIENIQNFIGKGSNEDQIQI</sequence>
<evidence type="ECO:0000313" key="1">
    <source>
        <dbReference type="EMBL" id="SFJ18496.1"/>
    </source>
</evidence>
<accession>A0A1I3PBR8</accession>
<gene>
    <name evidence="1" type="ORF">SAMN05421852_105154</name>
</gene>
<keyword evidence="2" id="KW-1185">Reference proteome</keyword>
<evidence type="ECO:0000313" key="2">
    <source>
        <dbReference type="Proteomes" id="UP000199545"/>
    </source>
</evidence>
<dbReference type="EMBL" id="FORR01000005">
    <property type="protein sequence ID" value="SFJ18496.1"/>
    <property type="molecule type" value="Genomic_DNA"/>
</dbReference>
<reference evidence="1 2" key="1">
    <citation type="submission" date="2016-10" db="EMBL/GenBank/DDBJ databases">
        <authorList>
            <person name="de Groot N.N."/>
        </authorList>
    </citation>
    <scope>NUCLEOTIDE SEQUENCE [LARGE SCALE GENOMIC DNA]</scope>
    <source>
        <strain evidence="1 2">DSM 44778</strain>
    </source>
</reference>